<feature type="transmembrane region" description="Helical" evidence="1">
    <location>
        <begin position="7"/>
        <end position="31"/>
    </location>
</feature>
<evidence type="ECO:0000313" key="2">
    <source>
        <dbReference type="EMBL" id="EPR11743.1"/>
    </source>
</evidence>
<keyword evidence="1" id="KW-0472">Membrane</keyword>
<evidence type="ECO:0000313" key="3">
    <source>
        <dbReference type="Proteomes" id="UP000016860"/>
    </source>
</evidence>
<keyword evidence="1" id="KW-0812">Transmembrane</keyword>
<gene>
    <name evidence="2" type="ORF">L323_11155</name>
</gene>
<dbReference type="STRING" id="1330534.L323_11155"/>
<dbReference type="OrthoDB" id="1935307at2"/>
<dbReference type="PATRIC" id="fig|1330534.3.peg.2229"/>
<dbReference type="EMBL" id="ATAY01000034">
    <property type="protein sequence ID" value="EPR11743.1"/>
    <property type="molecule type" value="Genomic_DNA"/>
</dbReference>
<dbReference type="RefSeq" id="WP_020815745.1">
    <property type="nucleotide sequence ID" value="NZ_ATAY01000034.1"/>
</dbReference>
<keyword evidence="1" id="KW-1133">Transmembrane helix</keyword>
<proteinExistence type="predicted"/>
<organism evidence="2 3">
    <name type="scientific">Ruminiclostridium papyrosolvens C7</name>
    <dbReference type="NCBI Taxonomy" id="1330534"/>
    <lineage>
        <taxon>Bacteria</taxon>
        <taxon>Bacillati</taxon>
        <taxon>Bacillota</taxon>
        <taxon>Clostridia</taxon>
        <taxon>Eubacteriales</taxon>
        <taxon>Oscillospiraceae</taxon>
        <taxon>Ruminiclostridium</taxon>
    </lineage>
</organism>
<feature type="transmembrane region" description="Helical" evidence="1">
    <location>
        <begin position="43"/>
        <end position="61"/>
    </location>
</feature>
<protein>
    <submittedName>
        <fullName evidence="2">Uncharacterized protein</fullName>
    </submittedName>
</protein>
<reference evidence="2 3" key="1">
    <citation type="journal article" date="2013" name="Genome Announc.">
        <title>Draft Genome Sequence of the Cellulolytic Bacterium Clostridium papyrosolvens C7 (ATCC 700395).</title>
        <authorList>
            <person name="Zepeda V."/>
            <person name="Dassa B."/>
            <person name="Borovok I."/>
            <person name="Lamed R."/>
            <person name="Bayer E.A."/>
            <person name="Cate J.H."/>
        </authorList>
    </citation>
    <scope>NUCLEOTIDE SEQUENCE [LARGE SCALE GENOMIC DNA]</scope>
    <source>
        <strain evidence="2 3">C7</strain>
    </source>
</reference>
<dbReference type="Proteomes" id="UP000016860">
    <property type="component" value="Unassembled WGS sequence"/>
</dbReference>
<comment type="caution">
    <text evidence="2">The sequence shown here is derived from an EMBL/GenBank/DDBJ whole genome shotgun (WGS) entry which is preliminary data.</text>
</comment>
<evidence type="ECO:0000256" key="1">
    <source>
        <dbReference type="SAM" id="Phobius"/>
    </source>
</evidence>
<accession>U4R2A5</accession>
<name>U4R2A5_9FIRM</name>
<sequence length="89" mass="10325">MQYKKASIILLTALSAGIFLSGIFFIFYSWINHITFKVINTNVSGILFGMAVVYLGFRYLLSVLKLKKELYKESSVFSWSNFRKQKTVR</sequence>
<dbReference type="AlphaFoldDB" id="U4R2A5"/>